<keyword evidence="9" id="KW-0325">Glycoprotein</keyword>
<dbReference type="EMBL" id="AZBU02000006">
    <property type="protein sequence ID" value="TKR73871.1"/>
    <property type="molecule type" value="Genomic_DNA"/>
</dbReference>
<reference evidence="11 12" key="2">
    <citation type="journal article" date="2019" name="G3 (Bethesda)">
        <title>Hybrid Assembly of the Genome of the Entomopathogenic Nematode Steinernema carpocapsae Identifies the X-Chromosome.</title>
        <authorList>
            <person name="Serra L."/>
            <person name="Macchietto M."/>
            <person name="Macias-Munoz A."/>
            <person name="McGill C.J."/>
            <person name="Rodriguez I.M."/>
            <person name="Rodriguez B."/>
            <person name="Murad R."/>
            <person name="Mortazavi A."/>
        </authorList>
    </citation>
    <scope>NUCLEOTIDE SEQUENCE [LARGE SCALE GENOMIC DNA]</scope>
    <source>
        <strain evidence="11 12">ALL</strain>
    </source>
</reference>
<reference evidence="11 12" key="1">
    <citation type="journal article" date="2015" name="Genome Biol.">
        <title>Comparative genomics of Steinernema reveals deeply conserved gene regulatory networks.</title>
        <authorList>
            <person name="Dillman A.R."/>
            <person name="Macchietto M."/>
            <person name="Porter C.F."/>
            <person name="Rogers A."/>
            <person name="Williams B."/>
            <person name="Antoshechkin I."/>
            <person name="Lee M.M."/>
            <person name="Goodwin Z."/>
            <person name="Lu X."/>
            <person name="Lewis E.E."/>
            <person name="Goodrich-Blair H."/>
            <person name="Stock S.P."/>
            <person name="Adams B.J."/>
            <person name="Sternberg P.W."/>
            <person name="Mortazavi A."/>
        </authorList>
    </citation>
    <scope>NUCLEOTIDE SEQUENCE [LARGE SCALE GENOMIC DNA]</scope>
    <source>
        <strain evidence="11 12">ALL</strain>
    </source>
</reference>
<accession>A0A4U5MVL4</accession>
<dbReference type="Pfam" id="PF02485">
    <property type="entry name" value="Branch"/>
    <property type="match status" value="1"/>
</dbReference>
<evidence type="ECO:0000313" key="12">
    <source>
        <dbReference type="Proteomes" id="UP000298663"/>
    </source>
</evidence>
<evidence type="ECO:0000256" key="1">
    <source>
        <dbReference type="ARBA" id="ARBA00004606"/>
    </source>
</evidence>
<evidence type="ECO:0000256" key="5">
    <source>
        <dbReference type="ARBA" id="ARBA00022692"/>
    </source>
</evidence>
<keyword evidence="12" id="KW-1185">Reference proteome</keyword>
<proteinExistence type="inferred from homology"/>
<dbReference type="GO" id="GO:0016020">
    <property type="term" value="C:membrane"/>
    <property type="evidence" value="ECO:0007669"/>
    <property type="project" value="UniProtKB-SubCell"/>
</dbReference>
<evidence type="ECO:0000313" key="11">
    <source>
        <dbReference type="EMBL" id="TKR73871.1"/>
    </source>
</evidence>
<dbReference type="PANTHER" id="PTHR19297:SF185">
    <property type="entry name" value="BETA-1,3-GALACTOSYL-O-GLYCOSYL-GLYCOPROTEIN BETA-1,6-N-ACETYLGLUCOSAMINYLTRANSFERASE 3"/>
    <property type="match status" value="1"/>
</dbReference>
<evidence type="ECO:0000256" key="3">
    <source>
        <dbReference type="ARBA" id="ARBA00022676"/>
    </source>
</evidence>
<evidence type="ECO:0000256" key="9">
    <source>
        <dbReference type="ARBA" id="ARBA00023180"/>
    </source>
</evidence>
<dbReference type="Proteomes" id="UP000298663">
    <property type="component" value="Unassembled WGS sequence"/>
</dbReference>
<dbReference type="OrthoDB" id="2019572at2759"/>
<evidence type="ECO:0000256" key="8">
    <source>
        <dbReference type="ARBA" id="ARBA00023136"/>
    </source>
</evidence>
<sequence>MTSVDLANVESYNHTLENLMKTLQNYRENVKCDEIVKHEAKGPALIDAHKWTFNYRKFENSFFRGKEDMCESIKSTFGFLDKPLSQEENEYPLAYGMLVHTNPIQILFLLSAVYQPQNQFCIAVDGKASDRFKKQMFYLSECFPNIFVMVTGKVFWCEHSVLQGVFGCVQYLAKLKADWKYYQYLSGVDLPLKTNLEMVRIFKKLNGSFNAGIHDLPKERYKHGKDPPIPLWKSSLSATFSRESAEFMVSDPKVWQVYKYLKGTLCPDESFWATIAGNADLISMPGGFNATSWREHLTGEYRPVDTVTGVHEASTASTLFTTEFPETVLPNPVPKKTEAVQYDLFKPEKYYISRYQVWYNRSSPDAINSCYGIFARDSCVFGIRDLPVLIKRPELVAHKLYFSIQPATYFCLYEHVRKRALIRNQDFCVDAYGELPGPKLLAGTSIEDVQFGDYREYKYY</sequence>
<comment type="pathway">
    <text evidence="2">Protein modification; protein glycosylation.</text>
</comment>
<evidence type="ECO:0000256" key="2">
    <source>
        <dbReference type="ARBA" id="ARBA00004922"/>
    </source>
</evidence>
<dbReference type="PANTHER" id="PTHR19297">
    <property type="entry name" value="GLYCOSYLTRANSFERASE 14 FAMILY MEMBER"/>
    <property type="match status" value="1"/>
</dbReference>
<protein>
    <submittedName>
        <fullName evidence="11">Uncharacterized protein</fullName>
    </submittedName>
</protein>
<evidence type="ECO:0000256" key="6">
    <source>
        <dbReference type="ARBA" id="ARBA00022968"/>
    </source>
</evidence>
<dbReference type="InterPro" id="IPR003406">
    <property type="entry name" value="Glyco_trans_14"/>
</dbReference>
<comment type="caution">
    <text evidence="11">The sequence shown here is derived from an EMBL/GenBank/DDBJ whole genome shotgun (WGS) entry which is preliminary data.</text>
</comment>
<evidence type="ECO:0000256" key="7">
    <source>
        <dbReference type="ARBA" id="ARBA00022989"/>
    </source>
</evidence>
<dbReference type="AlphaFoldDB" id="A0A4U5MVL4"/>
<evidence type="ECO:0000256" key="4">
    <source>
        <dbReference type="ARBA" id="ARBA00022679"/>
    </source>
</evidence>
<keyword evidence="3" id="KW-0328">Glycosyltransferase</keyword>
<keyword evidence="4" id="KW-0808">Transferase</keyword>
<comment type="similarity">
    <text evidence="10">Belongs to the glycosyltransferase 14 family.</text>
</comment>
<keyword evidence="6" id="KW-0735">Signal-anchor</keyword>
<keyword evidence="8" id="KW-0472">Membrane</keyword>
<keyword evidence="5" id="KW-0812">Transmembrane</keyword>
<name>A0A4U5MVL4_STECR</name>
<evidence type="ECO:0000256" key="10">
    <source>
        <dbReference type="ARBA" id="ARBA00038150"/>
    </source>
</evidence>
<dbReference type="GO" id="GO:0008375">
    <property type="term" value="F:acetylglucosaminyltransferase activity"/>
    <property type="evidence" value="ECO:0007669"/>
    <property type="project" value="TreeGrafter"/>
</dbReference>
<organism evidence="11 12">
    <name type="scientific">Steinernema carpocapsae</name>
    <name type="common">Entomopathogenic nematode</name>
    <dbReference type="NCBI Taxonomy" id="34508"/>
    <lineage>
        <taxon>Eukaryota</taxon>
        <taxon>Metazoa</taxon>
        <taxon>Ecdysozoa</taxon>
        <taxon>Nematoda</taxon>
        <taxon>Chromadorea</taxon>
        <taxon>Rhabditida</taxon>
        <taxon>Tylenchina</taxon>
        <taxon>Panagrolaimomorpha</taxon>
        <taxon>Strongyloidoidea</taxon>
        <taxon>Steinernematidae</taxon>
        <taxon>Steinernema</taxon>
    </lineage>
</organism>
<keyword evidence="7" id="KW-1133">Transmembrane helix</keyword>
<dbReference type="STRING" id="34508.A0A4U5MVL4"/>
<gene>
    <name evidence="11" type="ORF">L596_021125</name>
</gene>
<comment type="subcellular location">
    <subcellularLocation>
        <location evidence="1">Membrane</location>
        <topology evidence="1">Single-pass type II membrane protein</topology>
    </subcellularLocation>
</comment>